<reference evidence="1 2" key="1">
    <citation type="journal article" date="2019" name="Int. J. Syst. Evol. Microbiol.">
        <title>The Global Catalogue of Microorganisms (GCM) 10K type strain sequencing project: providing services to taxonomists for standard genome sequencing and annotation.</title>
        <authorList>
            <consortium name="The Broad Institute Genomics Platform"/>
            <consortium name="The Broad Institute Genome Sequencing Center for Infectious Disease"/>
            <person name="Wu L."/>
            <person name="Ma J."/>
        </authorList>
    </citation>
    <scope>NUCLEOTIDE SEQUENCE [LARGE SCALE GENOMIC DNA]</scope>
    <source>
        <strain evidence="1 2">CGMCC 1.12230</strain>
    </source>
</reference>
<accession>A0ABD6BIN0</accession>
<evidence type="ECO:0000313" key="2">
    <source>
        <dbReference type="Proteomes" id="UP001597076"/>
    </source>
</evidence>
<comment type="caution">
    <text evidence="1">The sequence shown here is derived from an EMBL/GenBank/DDBJ whole genome shotgun (WGS) entry which is preliminary data.</text>
</comment>
<protein>
    <submittedName>
        <fullName evidence="1">Uncharacterized protein</fullName>
    </submittedName>
</protein>
<dbReference type="AlphaFoldDB" id="A0ABD6BIN0"/>
<dbReference type="Proteomes" id="UP001597076">
    <property type="component" value="Unassembled WGS sequence"/>
</dbReference>
<organism evidence="1 2">
    <name type="scientific">Haloarchaeobius amylolyticus</name>
    <dbReference type="NCBI Taxonomy" id="1198296"/>
    <lineage>
        <taxon>Archaea</taxon>
        <taxon>Methanobacteriati</taxon>
        <taxon>Methanobacteriota</taxon>
        <taxon>Stenosarchaea group</taxon>
        <taxon>Halobacteria</taxon>
        <taxon>Halobacteriales</taxon>
        <taxon>Halorubellaceae</taxon>
        <taxon>Haloarchaeobius</taxon>
    </lineage>
</organism>
<keyword evidence="2" id="KW-1185">Reference proteome</keyword>
<sequence>MQLTNRQEDLLIAVALIEFSVHYEPAAPDLAEYAWQLAADCLLEYDVEPCEAVDELEIK</sequence>
<evidence type="ECO:0000313" key="1">
    <source>
        <dbReference type="EMBL" id="MFD1564416.1"/>
    </source>
</evidence>
<dbReference type="EMBL" id="JBHUDI010000007">
    <property type="protein sequence ID" value="MFD1564416.1"/>
    <property type="molecule type" value="Genomic_DNA"/>
</dbReference>
<name>A0ABD6BIN0_9EURY</name>
<dbReference type="RefSeq" id="WP_390287937.1">
    <property type="nucleotide sequence ID" value="NZ_JBHUDI010000007.1"/>
</dbReference>
<proteinExistence type="predicted"/>
<gene>
    <name evidence="1" type="ORF">ACFR99_12750</name>
</gene>